<sequence>MKLYLNDTSPFARLILICALEYNIKEIELIWVDPWEMPTNLLAINPFSTVPVLQLDNGDVLYESSIIATYLTSNSTRHTLLEYQRFALGKMLIETAFRHVSLTRYSPENITPHPFIARTEQVLKQALNTLSEYDLPNFSAKEAPDLASLQLAVALDYLTFRLPNLVQSYLHPKVIERLSTFQLRHSFALTTPEILRVKSRYLSK</sequence>
<evidence type="ECO:0000259" key="1">
    <source>
        <dbReference type="PROSITE" id="PS50404"/>
    </source>
</evidence>
<proteinExistence type="predicted"/>
<dbReference type="InterPro" id="IPR036249">
    <property type="entry name" value="Thioredoxin-like_sf"/>
</dbReference>
<dbReference type="InterPro" id="IPR004045">
    <property type="entry name" value="Glutathione_S-Trfase_N"/>
</dbReference>
<dbReference type="Proteomes" id="UP000629098">
    <property type="component" value="Unassembled WGS sequence"/>
</dbReference>
<evidence type="ECO:0000313" key="3">
    <source>
        <dbReference type="Proteomes" id="UP000629098"/>
    </source>
</evidence>
<keyword evidence="3" id="KW-1185">Reference proteome</keyword>
<dbReference type="AlphaFoldDB" id="A0A8J6XKJ1"/>
<reference evidence="2" key="1">
    <citation type="submission" date="2020-09" db="EMBL/GenBank/DDBJ databases">
        <title>Iningainema tapete sp. nov. (Scytonemataceae, Cyanobacteria) from greenhouses in central Florida (USA) produces two types of nodularin with biosynthetic potential for microcystin-LR and anabaenopeptins.</title>
        <authorList>
            <person name="Berthold D.E."/>
            <person name="Lefler F.W."/>
            <person name="Huang I.-S."/>
            <person name="Abdulla H."/>
            <person name="Zimba P.V."/>
            <person name="Laughinghouse H.D. IV."/>
        </authorList>
    </citation>
    <scope>NUCLEOTIDE SEQUENCE</scope>
    <source>
        <strain evidence="2">BLCCT55</strain>
    </source>
</reference>
<dbReference type="PANTHER" id="PTHR43968">
    <property type="match status" value="1"/>
</dbReference>
<feature type="domain" description="GST N-terminal" evidence="1">
    <location>
        <begin position="1"/>
        <end position="79"/>
    </location>
</feature>
<dbReference type="Gene3D" id="1.20.1050.10">
    <property type="match status" value="1"/>
</dbReference>
<dbReference type="SUPFAM" id="SSF52833">
    <property type="entry name" value="Thioredoxin-like"/>
    <property type="match status" value="1"/>
</dbReference>
<dbReference type="Pfam" id="PF13409">
    <property type="entry name" value="GST_N_2"/>
    <property type="match status" value="1"/>
</dbReference>
<name>A0A8J6XKJ1_9CYAN</name>
<accession>A0A8J6XKJ1</accession>
<comment type="caution">
    <text evidence="2">The sequence shown here is derived from an EMBL/GenBank/DDBJ whole genome shotgun (WGS) entry which is preliminary data.</text>
</comment>
<protein>
    <submittedName>
        <fullName evidence="2">Glutathione S-transferase N-terminal domain-containing protein</fullName>
    </submittedName>
</protein>
<dbReference type="GO" id="GO:0005737">
    <property type="term" value="C:cytoplasm"/>
    <property type="evidence" value="ECO:0007669"/>
    <property type="project" value="TreeGrafter"/>
</dbReference>
<dbReference type="RefSeq" id="WP_190836944.1">
    <property type="nucleotide sequence ID" value="NZ_CAWPPI010000118.1"/>
</dbReference>
<dbReference type="PROSITE" id="PS50404">
    <property type="entry name" value="GST_NTER"/>
    <property type="match status" value="1"/>
</dbReference>
<dbReference type="EMBL" id="JACXAE010000118">
    <property type="protein sequence ID" value="MBD2777894.1"/>
    <property type="molecule type" value="Genomic_DNA"/>
</dbReference>
<organism evidence="2 3">
    <name type="scientific">Iningainema tapete BLCC-T55</name>
    <dbReference type="NCBI Taxonomy" id="2748662"/>
    <lineage>
        <taxon>Bacteria</taxon>
        <taxon>Bacillati</taxon>
        <taxon>Cyanobacteriota</taxon>
        <taxon>Cyanophyceae</taxon>
        <taxon>Nostocales</taxon>
        <taxon>Scytonemataceae</taxon>
        <taxon>Iningainema tapete</taxon>
    </lineage>
</organism>
<dbReference type="PANTHER" id="PTHR43968:SF6">
    <property type="entry name" value="GLUTATHIONE S-TRANSFERASE OMEGA"/>
    <property type="match status" value="1"/>
</dbReference>
<gene>
    <name evidence="2" type="ORF">ICL16_39090</name>
</gene>
<dbReference type="InterPro" id="IPR050983">
    <property type="entry name" value="GST_Omega/HSP26"/>
</dbReference>
<dbReference type="Gene3D" id="3.40.30.10">
    <property type="entry name" value="Glutaredoxin"/>
    <property type="match status" value="1"/>
</dbReference>
<evidence type="ECO:0000313" key="2">
    <source>
        <dbReference type="EMBL" id="MBD2777894.1"/>
    </source>
</evidence>